<evidence type="ECO:0000256" key="4">
    <source>
        <dbReference type="ARBA" id="ARBA00023001"/>
    </source>
</evidence>
<feature type="chain" id="PRO_5041943567" description="cellulase" evidence="9">
    <location>
        <begin position="26"/>
        <end position="544"/>
    </location>
</feature>
<evidence type="ECO:0000256" key="3">
    <source>
        <dbReference type="ARBA" id="ARBA00022801"/>
    </source>
</evidence>
<evidence type="ECO:0000256" key="2">
    <source>
        <dbReference type="ARBA" id="ARBA00012601"/>
    </source>
</evidence>
<dbReference type="EC" id="3.2.1.4" evidence="2"/>
<protein>
    <recommendedName>
        <fullName evidence="2">cellulase</fullName>
        <ecNumber evidence="2">3.2.1.4</ecNumber>
    </recommendedName>
</protein>
<dbReference type="Gene3D" id="2.60.40.10">
    <property type="entry name" value="Immunoglobulins"/>
    <property type="match status" value="2"/>
</dbReference>
<name>A0AAE3IGI7_9FIRM</name>
<dbReference type="InterPro" id="IPR001547">
    <property type="entry name" value="Glyco_hydro_5"/>
</dbReference>
<evidence type="ECO:0000313" key="11">
    <source>
        <dbReference type="EMBL" id="MCU6705475.1"/>
    </source>
</evidence>
<dbReference type="Gene3D" id="3.20.20.80">
    <property type="entry name" value="Glycosidases"/>
    <property type="match status" value="1"/>
</dbReference>
<evidence type="ECO:0000256" key="1">
    <source>
        <dbReference type="ARBA" id="ARBA00000966"/>
    </source>
</evidence>
<keyword evidence="4" id="KW-0136">Cellulose degradation</keyword>
<dbReference type="SUPFAM" id="SSF51445">
    <property type="entry name" value="(Trans)glycosidases"/>
    <property type="match status" value="1"/>
</dbReference>
<reference evidence="11 12" key="1">
    <citation type="journal article" date="2021" name="ISME Commun">
        <title>Automated analysis of genomic sequences facilitates high-throughput and comprehensive description of bacteria.</title>
        <authorList>
            <person name="Hitch T.C.A."/>
        </authorList>
    </citation>
    <scope>NUCLEOTIDE SEQUENCE [LARGE SCALE GENOMIC DNA]</scope>
    <source>
        <strain evidence="11 12">Sanger_31</strain>
    </source>
</reference>
<evidence type="ECO:0000256" key="5">
    <source>
        <dbReference type="ARBA" id="ARBA00023277"/>
    </source>
</evidence>
<dbReference type="PROSITE" id="PS50853">
    <property type="entry name" value="FN3"/>
    <property type="match status" value="2"/>
</dbReference>
<accession>A0AAE3IGI7</accession>
<keyword evidence="12" id="KW-1185">Reference proteome</keyword>
<dbReference type="PANTHER" id="PTHR34142">
    <property type="entry name" value="ENDO-BETA-1,4-GLUCANASE A"/>
    <property type="match status" value="1"/>
</dbReference>
<evidence type="ECO:0000313" key="12">
    <source>
        <dbReference type="Proteomes" id="UP001208131"/>
    </source>
</evidence>
<dbReference type="Pfam" id="PF00041">
    <property type="entry name" value="fn3"/>
    <property type="match status" value="1"/>
</dbReference>
<keyword evidence="9" id="KW-0732">Signal</keyword>
<evidence type="ECO:0000256" key="9">
    <source>
        <dbReference type="SAM" id="SignalP"/>
    </source>
</evidence>
<evidence type="ECO:0000259" key="10">
    <source>
        <dbReference type="PROSITE" id="PS50853"/>
    </source>
</evidence>
<evidence type="ECO:0000256" key="8">
    <source>
        <dbReference type="RuleBase" id="RU361153"/>
    </source>
</evidence>
<dbReference type="InterPro" id="IPR018087">
    <property type="entry name" value="Glyco_hydro_5_CS"/>
</dbReference>
<dbReference type="CDD" id="cd00063">
    <property type="entry name" value="FN3"/>
    <property type="match status" value="2"/>
</dbReference>
<keyword evidence="7" id="KW-0624">Polysaccharide degradation</keyword>
<sequence length="544" mass="60023">MGKLTSLKKAAAVLLTSVTLMSAAAALPAVDETPLLSQTAITVEAASVGKVTGLTSKTLSNSEIKLSWKKVSGASGYSVCMRKNGKYPQIADVKSGSTLTYTVKNLPNATRENFKVRAYKTVKGKKVYGAYSDNWNTATNPQPAKGLKVSSVSYNSVKLSWTKIGCTNYRVFQLKNGQWKEIAKTTSTSYTVKNLSQKTTYKFKIRACKTDDKKANHYGKYSAEVSATTSKAPAVVTPVSQHGQLSVKGANIVDKNGKVFKIKGMSTHGIMWEDFSDILTKDSLKVLRDDWKVNTIRIAMYTYEWGGYCTENGKYQAQAKQKVKTGVENAKSLGMYAIIDWHVLNDRNPNTYKADAIKFFTEMAQTYKDYDNVIYEICNEPNGGITWTGGIKSYCQSVVSAIRKYDSDAIIICGTGTWSQDIDQVLGNKLSDKNCVYALHFYADTHRDWLRNRLQNCYNKGLPVLVSEFGTCDASGNGGYNSTESTKWLKLLDSLNVGYINWSACGKSETASAFNSGTNLKAIKSGTSQLTASGKFIRDWYRNH</sequence>
<dbReference type="PANTHER" id="PTHR34142:SF1">
    <property type="entry name" value="GLYCOSIDE HYDROLASE FAMILY 5 DOMAIN-CONTAINING PROTEIN"/>
    <property type="match status" value="1"/>
</dbReference>
<comment type="caution">
    <text evidence="11">The sequence shown here is derived from an EMBL/GenBank/DDBJ whole genome shotgun (WGS) entry which is preliminary data.</text>
</comment>
<evidence type="ECO:0000256" key="7">
    <source>
        <dbReference type="ARBA" id="ARBA00023326"/>
    </source>
</evidence>
<dbReference type="InterPro" id="IPR013783">
    <property type="entry name" value="Ig-like_fold"/>
</dbReference>
<dbReference type="Pfam" id="PF00150">
    <property type="entry name" value="Cellulase"/>
    <property type="match status" value="1"/>
</dbReference>
<dbReference type="EMBL" id="JAOQJZ010000004">
    <property type="protein sequence ID" value="MCU6705475.1"/>
    <property type="molecule type" value="Genomic_DNA"/>
</dbReference>
<dbReference type="RefSeq" id="WP_117877526.1">
    <property type="nucleotide sequence ID" value="NZ_JAOQJZ010000004.1"/>
</dbReference>
<dbReference type="PROSITE" id="PS00659">
    <property type="entry name" value="GLYCOSYL_HYDROL_F5"/>
    <property type="match status" value="1"/>
</dbReference>
<dbReference type="InterPro" id="IPR003961">
    <property type="entry name" value="FN3_dom"/>
</dbReference>
<dbReference type="InterPro" id="IPR017853">
    <property type="entry name" value="GH"/>
</dbReference>
<dbReference type="Proteomes" id="UP001208131">
    <property type="component" value="Unassembled WGS sequence"/>
</dbReference>
<dbReference type="InterPro" id="IPR036116">
    <property type="entry name" value="FN3_sf"/>
</dbReference>
<feature type="domain" description="Fibronectin type-III" evidence="10">
    <location>
        <begin position="143"/>
        <end position="232"/>
    </location>
</feature>
<evidence type="ECO:0000256" key="6">
    <source>
        <dbReference type="ARBA" id="ARBA00023295"/>
    </source>
</evidence>
<dbReference type="GO" id="GO:0008810">
    <property type="term" value="F:cellulase activity"/>
    <property type="evidence" value="ECO:0007669"/>
    <property type="project" value="UniProtKB-EC"/>
</dbReference>
<feature type="domain" description="Fibronectin type-III" evidence="10">
    <location>
        <begin position="50"/>
        <end position="142"/>
    </location>
</feature>
<keyword evidence="5" id="KW-0119">Carbohydrate metabolism</keyword>
<comment type="catalytic activity">
    <reaction evidence="1">
        <text>Endohydrolysis of (1-&gt;4)-beta-D-glucosidic linkages in cellulose, lichenin and cereal beta-D-glucans.</text>
        <dbReference type="EC" id="3.2.1.4"/>
    </reaction>
</comment>
<feature type="signal peptide" evidence="9">
    <location>
        <begin position="1"/>
        <end position="25"/>
    </location>
</feature>
<dbReference type="GO" id="GO:0030245">
    <property type="term" value="P:cellulose catabolic process"/>
    <property type="evidence" value="ECO:0007669"/>
    <property type="project" value="UniProtKB-KW"/>
</dbReference>
<proteinExistence type="inferred from homology"/>
<dbReference type="SUPFAM" id="SSF49265">
    <property type="entry name" value="Fibronectin type III"/>
    <property type="match status" value="1"/>
</dbReference>
<dbReference type="SMART" id="SM00060">
    <property type="entry name" value="FN3"/>
    <property type="match status" value="2"/>
</dbReference>
<keyword evidence="6 8" id="KW-0326">Glycosidase</keyword>
<comment type="similarity">
    <text evidence="8">Belongs to the glycosyl hydrolase 5 (cellulase A) family.</text>
</comment>
<keyword evidence="3 8" id="KW-0378">Hydrolase</keyword>
<organism evidence="11 12">
    <name type="scientific">Hominimerdicola aceti</name>
    <dbReference type="NCBI Taxonomy" id="2981726"/>
    <lineage>
        <taxon>Bacteria</taxon>
        <taxon>Bacillati</taxon>
        <taxon>Bacillota</taxon>
        <taxon>Clostridia</taxon>
        <taxon>Eubacteriales</taxon>
        <taxon>Oscillospiraceae</taxon>
        <taxon>Hominimerdicola</taxon>
    </lineage>
</organism>
<dbReference type="AlphaFoldDB" id="A0AAE3IGI7"/>
<gene>
    <name evidence="11" type="ORF">OCV57_05995</name>
</gene>